<dbReference type="InterPro" id="IPR019045">
    <property type="entry name" value="Restrct_endonuc_II_HinfI"/>
</dbReference>
<gene>
    <name evidence="7" type="ORF">S01H1_65834</name>
</gene>
<evidence type="ECO:0000256" key="6">
    <source>
        <dbReference type="ARBA" id="ARBA00093790"/>
    </source>
</evidence>
<proteinExistence type="predicted"/>
<accession>X0XXZ6</accession>
<evidence type="ECO:0000256" key="4">
    <source>
        <dbReference type="ARBA" id="ARBA00022801"/>
    </source>
</evidence>
<dbReference type="GO" id="GO:0003677">
    <property type="term" value="F:DNA binding"/>
    <property type="evidence" value="ECO:0007669"/>
    <property type="project" value="InterPro"/>
</dbReference>
<keyword evidence="4" id="KW-0378">Hydrolase</keyword>
<keyword evidence="2" id="KW-0680">Restriction system</keyword>
<dbReference type="AlphaFoldDB" id="X0XXZ6"/>
<dbReference type="Pfam" id="PF09520">
    <property type="entry name" value="RE_TdeIII"/>
    <property type="match status" value="1"/>
</dbReference>
<keyword evidence="1" id="KW-0540">Nuclease</keyword>
<sequence length="158" mass="18490">NKKKPKIKDIGLISLGNSKQKKKKTKKFSDYYLTFKRDQSKKFLIELKIGGDLDNKKAKSEKDSLLRQYVLLKNSKEVKPGDKVKILFCTAYNKDGEGKTWKQERVRQYFSKEEIKIGKDFWDFICNSPKGYEVVKASYLKHSHFLKDALKKIIAHHS</sequence>
<dbReference type="GO" id="GO:0009036">
    <property type="term" value="F:type II site-specific deoxyribonuclease activity"/>
    <property type="evidence" value="ECO:0007669"/>
    <property type="project" value="InterPro"/>
</dbReference>
<dbReference type="EMBL" id="BARS01043490">
    <property type="protein sequence ID" value="GAG40052.1"/>
    <property type="molecule type" value="Genomic_DNA"/>
</dbReference>
<dbReference type="GO" id="GO:0009307">
    <property type="term" value="P:DNA restriction-modification system"/>
    <property type="evidence" value="ECO:0007669"/>
    <property type="project" value="InterPro"/>
</dbReference>
<evidence type="ECO:0000256" key="1">
    <source>
        <dbReference type="ARBA" id="ARBA00022722"/>
    </source>
</evidence>
<feature type="non-terminal residue" evidence="7">
    <location>
        <position position="1"/>
    </location>
</feature>
<keyword evidence="3" id="KW-0255">Endonuclease</keyword>
<evidence type="ECO:0000256" key="3">
    <source>
        <dbReference type="ARBA" id="ARBA00022759"/>
    </source>
</evidence>
<comment type="caution">
    <text evidence="7">The sequence shown here is derived from an EMBL/GenBank/DDBJ whole genome shotgun (WGS) entry which is preliminary data.</text>
</comment>
<organism evidence="7">
    <name type="scientific">marine sediment metagenome</name>
    <dbReference type="NCBI Taxonomy" id="412755"/>
    <lineage>
        <taxon>unclassified sequences</taxon>
        <taxon>metagenomes</taxon>
        <taxon>ecological metagenomes</taxon>
    </lineage>
</organism>
<dbReference type="EC" id="3.1.21.4" evidence="6"/>
<reference evidence="7" key="1">
    <citation type="journal article" date="2014" name="Front. Microbiol.">
        <title>High frequency of phylogenetically diverse reductive dehalogenase-homologous genes in deep subseafloor sedimentary metagenomes.</title>
        <authorList>
            <person name="Kawai M."/>
            <person name="Futagami T."/>
            <person name="Toyoda A."/>
            <person name="Takaki Y."/>
            <person name="Nishi S."/>
            <person name="Hori S."/>
            <person name="Arai W."/>
            <person name="Tsubouchi T."/>
            <person name="Morono Y."/>
            <person name="Uchiyama I."/>
            <person name="Ito T."/>
            <person name="Fujiyama A."/>
            <person name="Inagaki F."/>
            <person name="Takami H."/>
        </authorList>
    </citation>
    <scope>NUCLEOTIDE SEQUENCE</scope>
    <source>
        <strain evidence="7">Expedition CK06-06</strain>
    </source>
</reference>
<evidence type="ECO:0000256" key="5">
    <source>
        <dbReference type="ARBA" id="ARBA00093760"/>
    </source>
</evidence>
<evidence type="ECO:0000256" key="2">
    <source>
        <dbReference type="ARBA" id="ARBA00022747"/>
    </source>
</evidence>
<comment type="catalytic activity">
    <reaction evidence="5">
        <text>Endonucleolytic cleavage of DNA to give specific double-stranded fragments with terminal 5'-phosphates.</text>
        <dbReference type="EC" id="3.1.21.4"/>
    </reaction>
</comment>
<protein>
    <recommendedName>
        <fullName evidence="6">type II site-specific deoxyribonuclease</fullName>
        <ecNumber evidence="6">3.1.21.4</ecNumber>
    </recommendedName>
</protein>
<evidence type="ECO:0000313" key="7">
    <source>
        <dbReference type="EMBL" id="GAG40052.1"/>
    </source>
</evidence>
<name>X0XXZ6_9ZZZZ</name>